<dbReference type="CDD" id="cd00177">
    <property type="entry name" value="START"/>
    <property type="match status" value="1"/>
</dbReference>
<proteinExistence type="predicted"/>
<evidence type="ECO:0000256" key="1">
    <source>
        <dbReference type="SAM" id="MobiDB-lite"/>
    </source>
</evidence>
<dbReference type="EMBL" id="VJMH01006966">
    <property type="protein sequence ID" value="KAF0686929.1"/>
    <property type="molecule type" value="Genomic_DNA"/>
</dbReference>
<dbReference type="CDD" id="cd00065">
    <property type="entry name" value="FYVE_like_SF"/>
    <property type="match status" value="1"/>
</dbReference>
<keyword evidence="5" id="KW-1185">Reference proteome</keyword>
<dbReference type="PANTHER" id="PTHR19308">
    <property type="entry name" value="PHOSPHATIDYLCHOLINE TRANSFER PROTEIN"/>
    <property type="match status" value="1"/>
</dbReference>
<feature type="region of interest" description="Disordered" evidence="1">
    <location>
        <begin position="1"/>
        <end position="25"/>
    </location>
</feature>
<feature type="region of interest" description="Disordered" evidence="1">
    <location>
        <begin position="366"/>
        <end position="386"/>
    </location>
</feature>
<dbReference type="InterPro" id="IPR011011">
    <property type="entry name" value="Znf_FYVE_PHD"/>
</dbReference>
<organism evidence="4 5">
    <name type="scientific">Aphanomyces stellatus</name>
    <dbReference type="NCBI Taxonomy" id="120398"/>
    <lineage>
        <taxon>Eukaryota</taxon>
        <taxon>Sar</taxon>
        <taxon>Stramenopiles</taxon>
        <taxon>Oomycota</taxon>
        <taxon>Saprolegniomycetes</taxon>
        <taxon>Saprolegniales</taxon>
        <taxon>Verrucalvaceae</taxon>
        <taxon>Aphanomyces</taxon>
    </lineage>
</organism>
<reference evidence="3" key="2">
    <citation type="submission" date="2019-06" db="EMBL/GenBank/DDBJ databases">
        <title>Genomics analysis of Aphanomyces spp. identifies a new class of oomycete effector associated with host adaptation.</title>
        <authorList>
            <person name="Gaulin E."/>
        </authorList>
    </citation>
    <scope>NUCLEOTIDE SEQUENCE</scope>
    <source>
        <strain evidence="3">CBS 578.67</strain>
    </source>
</reference>
<dbReference type="GO" id="GO:0008289">
    <property type="term" value="F:lipid binding"/>
    <property type="evidence" value="ECO:0007669"/>
    <property type="project" value="InterPro"/>
</dbReference>
<gene>
    <name evidence="4" type="primary">Aste57867_21277</name>
    <name evidence="3" type="ORF">As57867_021208</name>
    <name evidence="4" type="ORF">ASTE57867_21277</name>
</gene>
<dbReference type="EMBL" id="CAADRA010006992">
    <property type="protein sequence ID" value="VFT97949.1"/>
    <property type="molecule type" value="Genomic_DNA"/>
</dbReference>
<dbReference type="InterPro" id="IPR023393">
    <property type="entry name" value="START-like_dom_sf"/>
</dbReference>
<feature type="region of interest" description="Disordered" evidence="1">
    <location>
        <begin position="291"/>
        <end position="314"/>
    </location>
</feature>
<dbReference type="SMART" id="SM00234">
    <property type="entry name" value="START"/>
    <property type="match status" value="1"/>
</dbReference>
<dbReference type="SUPFAM" id="SSF55961">
    <property type="entry name" value="Bet v1-like"/>
    <property type="match status" value="1"/>
</dbReference>
<dbReference type="GO" id="GO:0005737">
    <property type="term" value="C:cytoplasm"/>
    <property type="evidence" value="ECO:0007669"/>
    <property type="project" value="UniProtKB-ARBA"/>
</dbReference>
<evidence type="ECO:0000259" key="2">
    <source>
        <dbReference type="PROSITE" id="PS50848"/>
    </source>
</evidence>
<dbReference type="Proteomes" id="UP000332933">
    <property type="component" value="Unassembled WGS sequence"/>
</dbReference>
<feature type="compositionally biased region" description="Basic and acidic residues" evidence="1">
    <location>
        <begin position="377"/>
        <end position="386"/>
    </location>
</feature>
<dbReference type="InterPro" id="IPR051213">
    <property type="entry name" value="START_lipid_transfer"/>
</dbReference>
<dbReference type="Pfam" id="PF01852">
    <property type="entry name" value="START"/>
    <property type="match status" value="1"/>
</dbReference>
<reference evidence="4 5" key="1">
    <citation type="submission" date="2019-03" db="EMBL/GenBank/DDBJ databases">
        <authorList>
            <person name="Gaulin E."/>
            <person name="Dumas B."/>
        </authorList>
    </citation>
    <scope>NUCLEOTIDE SEQUENCE [LARGE SCALE GENOMIC DNA]</scope>
    <source>
        <strain evidence="4">CBS 568.67</strain>
    </source>
</reference>
<dbReference type="Gene3D" id="3.30.530.20">
    <property type="match status" value="1"/>
</dbReference>
<evidence type="ECO:0000313" key="4">
    <source>
        <dbReference type="EMBL" id="VFT97949.1"/>
    </source>
</evidence>
<dbReference type="OrthoDB" id="79757at2759"/>
<dbReference type="InterPro" id="IPR002913">
    <property type="entry name" value="START_lipid-bd_dom"/>
</dbReference>
<dbReference type="PANTHER" id="PTHR19308:SF14">
    <property type="entry name" value="START DOMAIN-CONTAINING PROTEIN"/>
    <property type="match status" value="1"/>
</dbReference>
<name>A0A485LHP7_9STRA</name>
<protein>
    <submittedName>
        <fullName evidence="4">Aste57867_21277 protein</fullName>
    </submittedName>
</protein>
<dbReference type="SUPFAM" id="SSF57903">
    <property type="entry name" value="FYVE/PHD zinc finger"/>
    <property type="match status" value="1"/>
</dbReference>
<dbReference type="AlphaFoldDB" id="A0A485LHP7"/>
<evidence type="ECO:0000313" key="5">
    <source>
        <dbReference type="Proteomes" id="UP000332933"/>
    </source>
</evidence>
<sequence length="448" mass="48126">MRDMQPTAVFEPTSSDSALPRLRRHSDVPRASIHDYMSLSDLDEPMAEPAARHSDLHALLGSHPPLKPHHAASMPCFTAAHVPADLIALAHTSMDELLARASGADGTIWHDVHTSSHDSIVLSKGHVPGFSHPCLKAVGRVDCAAPRLAAKLQDSRSLRAIDATVRMVSVVDEVDVPTYTTVQYIQHEPHFPARGRDYCVVTAVRHVAGDDDAPTIAIASRSVDHHAVPPNPAYVRAEIHVSGYILRPLTSSTCSVTLLRHMNVHGLAPAFVANKADQLVTMIGNMRGLYNDKNGSSASRGPSPTASGSTDDDATDDACVCCGKVVATSHVCMVCHHVVCSECSSHRVKSREWKVHHMCDRCHAATKDDDGDDAKEEDSPVEDKEDNRVATDGMILAYGAIVTSVIWAELPIGSTIVLVVGLSLTMALHLYKSSESIQTNAKACSVAL</sequence>
<dbReference type="PROSITE" id="PS50848">
    <property type="entry name" value="START"/>
    <property type="match status" value="1"/>
</dbReference>
<feature type="domain" description="START" evidence="2">
    <location>
        <begin position="98"/>
        <end position="276"/>
    </location>
</feature>
<evidence type="ECO:0000313" key="3">
    <source>
        <dbReference type="EMBL" id="KAF0686929.1"/>
    </source>
</evidence>
<accession>A0A485LHP7</accession>